<dbReference type="PANTHER" id="PTHR31111">
    <property type="entry name" value="BNAA05G37150D PROTEIN-RELATED"/>
    <property type="match status" value="1"/>
</dbReference>
<evidence type="ECO:0000259" key="1">
    <source>
        <dbReference type="Pfam" id="PF08268"/>
    </source>
</evidence>
<name>V4L4P2_EUTSA</name>
<accession>V4L4P2</accession>
<organism evidence="2 3">
    <name type="scientific">Eutrema salsugineum</name>
    <name type="common">Saltwater cress</name>
    <name type="synonym">Sisymbrium salsugineum</name>
    <dbReference type="NCBI Taxonomy" id="72664"/>
    <lineage>
        <taxon>Eukaryota</taxon>
        <taxon>Viridiplantae</taxon>
        <taxon>Streptophyta</taxon>
        <taxon>Embryophyta</taxon>
        <taxon>Tracheophyta</taxon>
        <taxon>Spermatophyta</taxon>
        <taxon>Magnoliopsida</taxon>
        <taxon>eudicotyledons</taxon>
        <taxon>Gunneridae</taxon>
        <taxon>Pentapetalae</taxon>
        <taxon>rosids</taxon>
        <taxon>malvids</taxon>
        <taxon>Brassicales</taxon>
        <taxon>Brassicaceae</taxon>
        <taxon>Eutremeae</taxon>
        <taxon>Eutrema</taxon>
    </lineage>
</organism>
<dbReference type="EMBL" id="KI517537">
    <property type="protein sequence ID" value="ESQ38609.1"/>
    <property type="molecule type" value="Genomic_DNA"/>
</dbReference>
<dbReference type="InterPro" id="IPR013187">
    <property type="entry name" value="F-box-assoc_dom_typ3"/>
</dbReference>
<dbReference type="InterPro" id="IPR017451">
    <property type="entry name" value="F-box-assoc_interact_dom"/>
</dbReference>
<dbReference type="Proteomes" id="UP000030689">
    <property type="component" value="Unassembled WGS sequence"/>
</dbReference>
<dbReference type="PANTHER" id="PTHR31111:SF37">
    <property type="entry name" value="F-BOX ONLY PROTEIN 8"/>
    <property type="match status" value="1"/>
</dbReference>
<gene>
    <name evidence="2" type="ORF">EUTSA_v10029357mg</name>
</gene>
<dbReference type="Pfam" id="PF08268">
    <property type="entry name" value="FBA_3"/>
    <property type="match status" value="1"/>
</dbReference>
<keyword evidence="3" id="KW-1185">Reference proteome</keyword>
<dbReference type="KEGG" id="eus:EUTSA_v10029357mg"/>
<dbReference type="NCBIfam" id="TIGR01640">
    <property type="entry name" value="F_box_assoc_1"/>
    <property type="match status" value="1"/>
</dbReference>
<feature type="non-terminal residue" evidence="2">
    <location>
        <position position="1"/>
    </location>
</feature>
<sequence length="232" mass="27242">CISKFWSSLFRSRYFYNRFIMLPSSSEPRLYMTLLELENYSESLLLSSAPSTCPSSSLEFDRDLTIREMGGWYLRAVRGFLCFTVHKKARVYNPSTRKLVILPAVVESNIIAEEDHAYNIFYFICYDPVNEQYKILCTITLVSEDKMLPEMRSELWVFVLEAGGWWKRVAKDFPCHLPDGLELNMNGVLYYLAWTDSHTWVLVSFNVRSEEFDMIQVLRKAGDVLHRVDNYF</sequence>
<feature type="domain" description="F-box associated beta-propeller type 3" evidence="1">
    <location>
        <begin position="42"/>
        <end position="220"/>
    </location>
</feature>
<dbReference type="AlphaFoldDB" id="V4L4P2"/>
<reference evidence="2 3" key="1">
    <citation type="journal article" date="2013" name="Front. Plant Sci.">
        <title>The Reference Genome of the Halophytic Plant Eutrema salsugineum.</title>
        <authorList>
            <person name="Yang R."/>
            <person name="Jarvis D.E."/>
            <person name="Chen H."/>
            <person name="Beilstein M.A."/>
            <person name="Grimwood J."/>
            <person name="Jenkins J."/>
            <person name="Shu S."/>
            <person name="Prochnik S."/>
            <person name="Xin M."/>
            <person name="Ma C."/>
            <person name="Schmutz J."/>
            <person name="Wing R.A."/>
            <person name="Mitchell-Olds T."/>
            <person name="Schumaker K.S."/>
            <person name="Wang X."/>
        </authorList>
    </citation>
    <scope>NUCLEOTIDE SEQUENCE [LARGE SCALE GENOMIC DNA]</scope>
</reference>
<evidence type="ECO:0000313" key="3">
    <source>
        <dbReference type="Proteomes" id="UP000030689"/>
    </source>
</evidence>
<dbReference type="Gramene" id="ESQ38609">
    <property type="protein sequence ID" value="ESQ38609"/>
    <property type="gene ID" value="EUTSA_v10029357mg"/>
</dbReference>
<dbReference type="OMA" id="RVANEFP"/>
<proteinExistence type="predicted"/>
<evidence type="ECO:0000313" key="2">
    <source>
        <dbReference type="EMBL" id="ESQ38609.1"/>
    </source>
</evidence>
<protein>
    <recommendedName>
        <fullName evidence="1">F-box associated beta-propeller type 3 domain-containing protein</fullName>
    </recommendedName>
</protein>